<keyword evidence="2" id="KW-0413">Isomerase</keyword>
<name>A0A4Q9DW34_9BACL</name>
<dbReference type="Gene3D" id="3.40.50.1240">
    <property type="entry name" value="Phosphoglycerate mutase-like"/>
    <property type="match status" value="1"/>
</dbReference>
<dbReference type="InterPro" id="IPR001345">
    <property type="entry name" value="PG/BPGM_mutase_AS"/>
</dbReference>
<dbReference type="CDD" id="cd07067">
    <property type="entry name" value="HP_PGM_like"/>
    <property type="match status" value="1"/>
</dbReference>
<organism evidence="3 4">
    <name type="scientific">Paenibacillus thalictri</name>
    <dbReference type="NCBI Taxonomy" id="2527873"/>
    <lineage>
        <taxon>Bacteria</taxon>
        <taxon>Bacillati</taxon>
        <taxon>Bacillota</taxon>
        <taxon>Bacilli</taxon>
        <taxon>Bacillales</taxon>
        <taxon>Paenibacillaceae</taxon>
        <taxon>Paenibacillus</taxon>
    </lineage>
</organism>
<dbReference type="Pfam" id="PF00300">
    <property type="entry name" value="His_Phos_1"/>
    <property type="match status" value="1"/>
</dbReference>
<keyword evidence="4" id="KW-1185">Reference proteome</keyword>
<dbReference type="PANTHER" id="PTHR48100:SF1">
    <property type="entry name" value="HISTIDINE PHOSPHATASE FAMILY PROTEIN-RELATED"/>
    <property type="match status" value="1"/>
</dbReference>
<dbReference type="OrthoDB" id="9782128at2"/>
<dbReference type="AlphaFoldDB" id="A0A4Q9DW34"/>
<evidence type="ECO:0000256" key="1">
    <source>
        <dbReference type="ARBA" id="ARBA00023152"/>
    </source>
</evidence>
<dbReference type="InterPro" id="IPR029033">
    <property type="entry name" value="His_PPase_superfam"/>
</dbReference>
<protein>
    <submittedName>
        <fullName evidence="3">Histidine phosphatase family protein</fullName>
    </submittedName>
</protein>
<dbReference type="SUPFAM" id="SSF53254">
    <property type="entry name" value="Phosphoglycerate mutase-like"/>
    <property type="match status" value="1"/>
</dbReference>
<evidence type="ECO:0000256" key="2">
    <source>
        <dbReference type="ARBA" id="ARBA00023235"/>
    </source>
</evidence>
<dbReference type="RefSeq" id="WP_131013306.1">
    <property type="nucleotide sequence ID" value="NZ_SIRE01000007.1"/>
</dbReference>
<dbReference type="PANTHER" id="PTHR48100">
    <property type="entry name" value="BROAD-SPECIFICITY PHOSPHATASE YOR283W-RELATED"/>
    <property type="match status" value="1"/>
</dbReference>
<keyword evidence="1" id="KW-0324">Glycolysis</keyword>
<sequence length="206" mass="22949">MELFLIRHGQSVGNIARDQDLPDSPLTGLGKEQAGRIADYLGDKPITRIISSPLIRALQTAQSLARKISLPIEIWKELYEYRKGAPFIGAAGDEFLAAYSEAAVSDEWLEEGGWKYPGHEDQAAVTRRAAAIVHKFRQCGDNDCIAVFAHGTFNDYLIRELLDIADKPHIQFDQLNTGLNHFVLGRGDIKVRKLNVTEHLNLALQS</sequence>
<reference evidence="3 4" key="1">
    <citation type="submission" date="2019-02" db="EMBL/GenBank/DDBJ databases">
        <title>Paenibacillus sp. nov., isolated from surface-sterilized tissue of Thalictrum simplex L.</title>
        <authorList>
            <person name="Tuo L."/>
        </authorList>
    </citation>
    <scope>NUCLEOTIDE SEQUENCE [LARGE SCALE GENOMIC DNA]</scope>
    <source>
        <strain evidence="3 4">N2SHLJ1</strain>
    </source>
</reference>
<dbReference type="EMBL" id="SIRE01000007">
    <property type="protein sequence ID" value="TBL79361.1"/>
    <property type="molecule type" value="Genomic_DNA"/>
</dbReference>
<dbReference type="GO" id="GO:0005737">
    <property type="term" value="C:cytoplasm"/>
    <property type="evidence" value="ECO:0007669"/>
    <property type="project" value="TreeGrafter"/>
</dbReference>
<dbReference type="InterPro" id="IPR050275">
    <property type="entry name" value="PGM_Phosphatase"/>
</dbReference>
<gene>
    <name evidence="3" type="ORF">EYB31_10610</name>
</gene>
<dbReference type="GO" id="GO:0016791">
    <property type="term" value="F:phosphatase activity"/>
    <property type="evidence" value="ECO:0007669"/>
    <property type="project" value="TreeGrafter"/>
</dbReference>
<evidence type="ECO:0000313" key="3">
    <source>
        <dbReference type="EMBL" id="TBL79361.1"/>
    </source>
</evidence>
<comment type="caution">
    <text evidence="3">The sequence shown here is derived from an EMBL/GenBank/DDBJ whole genome shotgun (WGS) entry which is preliminary data.</text>
</comment>
<dbReference type="Proteomes" id="UP000293142">
    <property type="component" value="Unassembled WGS sequence"/>
</dbReference>
<dbReference type="InterPro" id="IPR013078">
    <property type="entry name" value="His_Pase_superF_clade-1"/>
</dbReference>
<dbReference type="PROSITE" id="PS00175">
    <property type="entry name" value="PG_MUTASE"/>
    <property type="match status" value="1"/>
</dbReference>
<evidence type="ECO:0000313" key="4">
    <source>
        <dbReference type="Proteomes" id="UP000293142"/>
    </source>
</evidence>
<proteinExistence type="predicted"/>
<dbReference type="SMART" id="SM00855">
    <property type="entry name" value="PGAM"/>
    <property type="match status" value="1"/>
</dbReference>
<accession>A0A4Q9DW34</accession>